<reference evidence="2" key="1">
    <citation type="submission" date="2020-06" db="EMBL/GenBank/DDBJ databases">
        <title>Unique genomic features of the anaerobic methanotrophic archaea.</title>
        <authorList>
            <person name="Chadwick G.L."/>
            <person name="Skennerton C.T."/>
            <person name="Laso-Perez R."/>
            <person name="Leu A.O."/>
            <person name="Speth D.R."/>
            <person name="Yu H."/>
            <person name="Morgan-Lang C."/>
            <person name="Hatzenpichler R."/>
            <person name="Goudeau D."/>
            <person name="Malmstrom R."/>
            <person name="Brazelton W.J."/>
            <person name="Woyke T."/>
            <person name="Hallam S.J."/>
            <person name="Tyson G.W."/>
            <person name="Wegener G."/>
            <person name="Boetius A."/>
            <person name="Orphan V."/>
        </authorList>
    </citation>
    <scope>NUCLEOTIDE SEQUENCE</scope>
</reference>
<dbReference type="InterPro" id="IPR002559">
    <property type="entry name" value="Transposase_11"/>
</dbReference>
<gene>
    <name evidence="2" type="ORF">GMAEILFI_00007</name>
</gene>
<name>A0A7G9YZA1_9EURY</name>
<sequence>MGKPKKRISPRVANQVNRDFERLILLSIIGAVRTANAPWECNSFGRPCWDPRIVAVCVFMKVSLCQTYDGIEAYLKANTLAAQRLCIEQLPGHSVIARGMPKMPMSYIRLISRLVTFQMRRRGMDIAVDSSGFSLKTSSKWFDIRIKRESEKKDYLKLHIAIDVDTGIIWHFTITDWKGADAKQFKWLIRDLPRIRKAAGDKAYSSRVNCQAVADKGGQPFLRFKTNATAKAKGYPAWQISFEAYSDNPDEWMDEYHIRSMVEAVFSSLKRCFGPNIKSIKGWLKRRELAIKVLAYNIKRVLYIKRAKDLGIPLWVSCQ</sequence>
<dbReference type="GO" id="GO:0004803">
    <property type="term" value="F:transposase activity"/>
    <property type="evidence" value="ECO:0007669"/>
    <property type="project" value="InterPro"/>
</dbReference>
<dbReference type="InterPro" id="IPR053172">
    <property type="entry name" value="Tn903_transposase"/>
</dbReference>
<dbReference type="AlphaFoldDB" id="A0A7G9YZA1"/>
<dbReference type="Pfam" id="PF01609">
    <property type="entry name" value="DDE_Tnp_1"/>
    <property type="match status" value="1"/>
</dbReference>
<dbReference type="GO" id="GO:0003677">
    <property type="term" value="F:DNA binding"/>
    <property type="evidence" value="ECO:0007669"/>
    <property type="project" value="InterPro"/>
</dbReference>
<organism evidence="2">
    <name type="scientific">Candidatus Methanophagaceae archaeon ANME-1 ERB6</name>
    <dbReference type="NCBI Taxonomy" id="2759912"/>
    <lineage>
        <taxon>Archaea</taxon>
        <taxon>Methanobacteriati</taxon>
        <taxon>Methanobacteriota</taxon>
        <taxon>Stenosarchaea group</taxon>
        <taxon>Methanomicrobia</taxon>
        <taxon>Candidatus Methanophagales</taxon>
        <taxon>Candidatus Methanophagaceae</taxon>
    </lineage>
</organism>
<feature type="domain" description="Transposase IS4-like" evidence="1">
    <location>
        <begin position="126"/>
        <end position="298"/>
    </location>
</feature>
<evidence type="ECO:0000313" key="2">
    <source>
        <dbReference type="EMBL" id="QNO53335.1"/>
    </source>
</evidence>
<dbReference type="PANTHER" id="PTHR34631:SF3">
    <property type="entry name" value="ISSOD12 TRANSPOSASE TNPA_ISSOD12"/>
    <property type="match status" value="1"/>
</dbReference>
<accession>A0A7G9YZA1</accession>
<evidence type="ECO:0000259" key="1">
    <source>
        <dbReference type="Pfam" id="PF01609"/>
    </source>
</evidence>
<dbReference type="GO" id="GO:0006313">
    <property type="term" value="P:DNA transposition"/>
    <property type="evidence" value="ECO:0007669"/>
    <property type="project" value="InterPro"/>
</dbReference>
<protein>
    <recommendedName>
        <fullName evidence="1">Transposase IS4-like domain-containing protein</fullName>
    </recommendedName>
</protein>
<proteinExistence type="predicted"/>
<dbReference type="EMBL" id="MT631538">
    <property type="protein sequence ID" value="QNO53335.1"/>
    <property type="molecule type" value="Genomic_DNA"/>
</dbReference>
<dbReference type="PANTHER" id="PTHR34631">
    <property type="match status" value="1"/>
</dbReference>